<name>A0ABN3GLM0_9PSEU</name>
<feature type="transmembrane region" description="Helical" evidence="7">
    <location>
        <begin position="56"/>
        <end position="79"/>
    </location>
</feature>
<proteinExistence type="predicted"/>
<dbReference type="InterPro" id="IPR011701">
    <property type="entry name" value="MFS"/>
</dbReference>
<keyword evidence="3" id="KW-1003">Cell membrane</keyword>
<evidence type="ECO:0000256" key="6">
    <source>
        <dbReference type="ARBA" id="ARBA00023136"/>
    </source>
</evidence>
<evidence type="ECO:0000256" key="5">
    <source>
        <dbReference type="ARBA" id="ARBA00022989"/>
    </source>
</evidence>
<evidence type="ECO:0000313" key="9">
    <source>
        <dbReference type="EMBL" id="GAA2355062.1"/>
    </source>
</evidence>
<evidence type="ECO:0000313" key="10">
    <source>
        <dbReference type="Proteomes" id="UP001501218"/>
    </source>
</evidence>
<dbReference type="Pfam" id="PF07690">
    <property type="entry name" value="MFS_1"/>
    <property type="match status" value="1"/>
</dbReference>
<feature type="domain" description="Major facilitator superfamily (MFS) profile" evidence="8">
    <location>
        <begin position="1"/>
        <end position="161"/>
    </location>
</feature>
<evidence type="ECO:0000256" key="1">
    <source>
        <dbReference type="ARBA" id="ARBA00004651"/>
    </source>
</evidence>
<sequence>MTGVFTFTTAMIILQPVYGALSDRIGRKPLNLFSVSFTALFAFPFFALLSTEQPVLIWLAMVIAAGLGLAPMIAVQPAFYAELFGARVRYTGFAASREIGAAIGGFSPLVASALVIQAGGTGWLVAAWMIATALVSLAAFIHSSEGKNTDIAAPDTDTARP</sequence>
<dbReference type="InterPro" id="IPR020846">
    <property type="entry name" value="MFS_dom"/>
</dbReference>
<comment type="caution">
    <text evidence="9">The sequence shown here is derived from an EMBL/GenBank/DDBJ whole genome shotgun (WGS) entry which is preliminary data.</text>
</comment>
<evidence type="ECO:0000256" key="3">
    <source>
        <dbReference type="ARBA" id="ARBA00022475"/>
    </source>
</evidence>
<comment type="subcellular location">
    <subcellularLocation>
        <location evidence="1">Cell membrane</location>
        <topology evidence="1">Multi-pass membrane protein</topology>
    </subcellularLocation>
</comment>
<dbReference type="Proteomes" id="UP001501218">
    <property type="component" value="Unassembled WGS sequence"/>
</dbReference>
<dbReference type="PANTHER" id="PTHR43045:SF1">
    <property type="entry name" value="SHIKIMATE TRANSPORTER"/>
    <property type="match status" value="1"/>
</dbReference>
<gene>
    <name evidence="9" type="ORF">GCM10009854_36450</name>
</gene>
<feature type="transmembrane region" description="Helical" evidence="7">
    <location>
        <begin position="99"/>
        <end position="116"/>
    </location>
</feature>
<feature type="transmembrane region" description="Helical" evidence="7">
    <location>
        <begin position="29"/>
        <end position="49"/>
    </location>
</feature>
<dbReference type="SUPFAM" id="SSF103473">
    <property type="entry name" value="MFS general substrate transporter"/>
    <property type="match status" value="1"/>
</dbReference>
<keyword evidence="5 7" id="KW-1133">Transmembrane helix</keyword>
<keyword evidence="10" id="KW-1185">Reference proteome</keyword>
<organism evidence="9 10">
    <name type="scientific">Saccharopolyspora halophila</name>
    <dbReference type="NCBI Taxonomy" id="405551"/>
    <lineage>
        <taxon>Bacteria</taxon>
        <taxon>Bacillati</taxon>
        <taxon>Actinomycetota</taxon>
        <taxon>Actinomycetes</taxon>
        <taxon>Pseudonocardiales</taxon>
        <taxon>Pseudonocardiaceae</taxon>
        <taxon>Saccharopolyspora</taxon>
    </lineage>
</organism>
<evidence type="ECO:0000256" key="4">
    <source>
        <dbReference type="ARBA" id="ARBA00022692"/>
    </source>
</evidence>
<feature type="transmembrane region" description="Helical" evidence="7">
    <location>
        <begin position="123"/>
        <end position="141"/>
    </location>
</feature>
<evidence type="ECO:0000256" key="2">
    <source>
        <dbReference type="ARBA" id="ARBA00022448"/>
    </source>
</evidence>
<dbReference type="InterPro" id="IPR036259">
    <property type="entry name" value="MFS_trans_sf"/>
</dbReference>
<dbReference type="PANTHER" id="PTHR43045">
    <property type="entry name" value="SHIKIMATE TRANSPORTER"/>
    <property type="match status" value="1"/>
</dbReference>
<keyword evidence="4 7" id="KW-0812">Transmembrane</keyword>
<accession>A0ABN3GLM0</accession>
<evidence type="ECO:0000256" key="7">
    <source>
        <dbReference type="SAM" id="Phobius"/>
    </source>
</evidence>
<reference evidence="9 10" key="1">
    <citation type="journal article" date="2019" name="Int. J. Syst. Evol. Microbiol.">
        <title>The Global Catalogue of Microorganisms (GCM) 10K type strain sequencing project: providing services to taxonomists for standard genome sequencing and annotation.</title>
        <authorList>
            <consortium name="The Broad Institute Genomics Platform"/>
            <consortium name="The Broad Institute Genome Sequencing Center for Infectious Disease"/>
            <person name="Wu L."/>
            <person name="Ma J."/>
        </authorList>
    </citation>
    <scope>NUCLEOTIDE SEQUENCE [LARGE SCALE GENOMIC DNA]</scope>
    <source>
        <strain evidence="9 10">JCM 16221</strain>
    </source>
</reference>
<keyword evidence="2" id="KW-0813">Transport</keyword>
<protein>
    <recommendedName>
        <fullName evidence="8">Major facilitator superfamily (MFS) profile domain-containing protein</fullName>
    </recommendedName>
</protein>
<dbReference type="EMBL" id="BAAARA010000013">
    <property type="protein sequence ID" value="GAA2355062.1"/>
    <property type="molecule type" value="Genomic_DNA"/>
</dbReference>
<dbReference type="PROSITE" id="PS50850">
    <property type="entry name" value="MFS"/>
    <property type="match status" value="1"/>
</dbReference>
<evidence type="ECO:0000259" key="8">
    <source>
        <dbReference type="PROSITE" id="PS50850"/>
    </source>
</evidence>
<keyword evidence="6 7" id="KW-0472">Membrane</keyword>
<dbReference type="Gene3D" id="1.20.1250.20">
    <property type="entry name" value="MFS general substrate transporter like domains"/>
    <property type="match status" value="1"/>
</dbReference>